<accession>A0A2I9CSD8</accession>
<protein>
    <recommendedName>
        <fullName evidence="3">PRTRC system protein C</fullName>
    </recommendedName>
</protein>
<dbReference type="Proteomes" id="UP000236569">
    <property type="component" value="Unassembled WGS sequence"/>
</dbReference>
<organism evidence="1 2">
    <name type="scientific">Deinococcus aerius</name>
    <dbReference type="NCBI Taxonomy" id="200253"/>
    <lineage>
        <taxon>Bacteria</taxon>
        <taxon>Thermotogati</taxon>
        <taxon>Deinococcota</taxon>
        <taxon>Deinococci</taxon>
        <taxon>Deinococcales</taxon>
        <taxon>Deinococcaceae</taxon>
        <taxon>Deinococcus</taxon>
    </lineage>
</organism>
<name>A0A2I9CSD8_9DEIO</name>
<comment type="caution">
    <text evidence="1">The sequence shown here is derived from an EMBL/GenBank/DDBJ whole genome shotgun (WGS) entry which is preliminary data.</text>
</comment>
<gene>
    <name evidence="1" type="ORF">DAERI_020160</name>
</gene>
<keyword evidence="2" id="KW-1185">Reference proteome</keyword>
<dbReference type="RefSeq" id="WP_103128067.1">
    <property type="nucleotide sequence ID" value="NZ_BFAG01000002.1"/>
</dbReference>
<dbReference type="EMBL" id="BFAG01000002">
    <property type="protein sequence ID" value="GBF04563.1"/>
    <property type="molecule type" value="Genomic_DNA"/>
</dbReference>
<proteinExistence type="predicted"/>
<evidence type="ECO:0000313" key="2">
    <source>
        <dbReference type="Proteomes" id="UP000236569"/>
    </source>
</evidence>
<dbReference type="InterPro" id="IPR022289">
    <property type="entry name" value="PRTRC_protein-C"/>
</dbReference>
<dbReference type="NCBIfam" id="TIGR03738">
    <property type="entry name" value="PRTRC_C"/>
    <property type="match status" value="1"/>
</dbReference>
<sequence length="73" mass="7993">MTQSNEVTVTEVQRKIVYEGRDLADVNPAASVEDVVKIHALTTPELATAVVEGPELQEGRRVYTVKKRLGTKG</sequence>
<dbReference type="InterPro" id="IPR032866">
    <property type="entry name" value="Prok_Ub"/>
</dbReference>
<reference evidence="2" key="1">
    <citation type="submission" date="2018-01" db="EMBL/GenBank/DDBJ databases">
        <title>Draft Genome Sequence of the Radioresistant Bacterium Deinococcus aerius TR0125, Isolated from the Higher Atmosphere above Japan.</title>
        <authorList>
            <person name="Satoh K."/>
            <person name="Arai H."/>
            <person name="Sanzen T."/>
            <person name="Kawaguchi Y."/>
            <person name="Hayashi H."/>
            <person name="Yokobori S."/>
            <person name="Yamagishi A."/>
            <person name="Oono Y."/>
            <person name="Narumi I."/>
        </authorList>
    </citation>
    <scope>NUCLEOTIDE SEQUENCE [LARGE SCALE GENOMIC DNA]</scope>
    <source>
        <strain evidence="2">TR0125</strain>
    </source>
</reference>
<evidence type="ECO:0000313" key="1">
    <source>
        <dbReference type="EMBL" id="GBF04563.1"/>
    </source>
</evidence>
<dbReference type="OrthoDB" id="71972at2"/>
<dbReference type="AlphaFoldDB" id="A0A2I9CSD8"/>
<evidence type="ECO:0008006" key="3">
    <source>
        <dbReference type="Google" id="ProtNLM"/>
    </source>
</evidence>
<dbReference type="Pfam" id="PF14454">
    <property type="entry name" value="Prok_Ub"/>
    <property type="match status" value="1"/>
</dbReference>